<dbReference type="PANTHER" id="PTHR30204:SF98">
    <property type="entry name" value="HTH-TYPE TRANSCRIPTIONAL REGULATOR ADHR"/>
    <property type="match status" value="1"/>
</dbReference>
<dbReference type="Pfam" id="PF13411">
    <property type="entry name" value="MerR_1"/>
    <property type="match status" value="1"/>
</dbReference>
<dbReference type="GO" id="GO:0003677">
    <property type="term" value="F:DNA binding"/>
    <property type="evidence" value="ECO:0007669"/>
    <property type="project" value="InterPro"/>
</dbReference>
<accession>A0A0C1M5S5</accession>
<dbReference type="InterPro" id="IPR047057">
    <property type="entry name" value="MerR_fam"/>
</dbReference>
<gene>
    <name evidence="1" type="ORF">JK167_08025</name>
</gene>
<dbReference type="InterPro" id="IPR009061">
    <property type="entry name" value="DNA-bd_dom_put_sf"/>
</dbReference>
<reference evidence="1" key="1">
    <citation type="submission" date="2020-12" db="EMBL/GenBank/DDBJ databases">
        <authorList>
            <person name="Mcmullen J.G."/>
        </authorList>
    </citation>
    <scope>NUCLEOTIDE SEQUENCE</scope>
    <source>
        <strain evidence="1">Dm-2019-70</strain>
    </source>
</reference>
<evidence type="ECO:0000313" key="2">
    <source>
        <dbReference type="Proteomes" id="UP000676478"/>
    </source>
</evidence>
<reference evidence="1" key="2">
    <citation type="submission" date="2022-09" db="EMBL/GenBank/DDBJ databases">
        <title>Genome-inferred correspondence between phylogeny and metabolic traits in the wild Drosophila gut microbiome.</title>
        <authorList>
            <person name="Bueno E."/>
            <person name="Blow F."/>
            <person name="Douglas A.E."/>
        </authorList>
    </citation>
    <scope>NUCLEOTIDE SEQUENCE</scope>
    <source>
        <strain evidence="1">Dm-2019-70</strain>
    </source>
</reference>
<proteinExistence type="predicted"/>
<dbReference type="SMART" id="SM00422">
    <property type="entry name" value="HTH_MERR"/>
    <property type="match status" value="1"/>
</dbReference>
<dbReference type="PROSITE" id="PS50937">
    <property type="entry name" value="HTH_MERR_2"/>
    <property type="match status" value="1"/>
</dbReference>
<dbReference type="InterPro" id="IPR000551">
    <property type="entry name" value="MerR-type_HTH_dom"/>
</dbReference>
<comment type="caution">
    <text evidence="1">The sequence shown here is derived from an EMBL/GenBank/DDBJ whole genome shotgun (WGS) entry which is preliminary data.</text>
</comment>
<protein>
    <submittedName>
        <fullName evidence="1">MerR family transcriptional regulator</fullName>
    </submittedName>
</protein>
<sequence length="117" mass="13809">MTVKTVYSAEKTAEMVGISKATLRYYEEYKIIGPISRDVHNYREYTAEDIEWIKVIVLLREMGVPVKSLMGVQETRMQDRVDYLKGYRQTVQEKMQQLEKTDNLLAQKITYLETHKL</sequence>
<dbReference type="AlphaFoldDB" id="A0A0C1M5S5"/>
<dbReference type="GO" id="GO:0003700">
    <property type="term" value="F:DNA-binding transcription factor activity"/>
    <property type="evidence" value="ECO:0007669"/>
    <property type="project" value="InterPro"/>
</dbReference>
<dbReference type="PANTHER" id="PTHR30204">
    <property type="entry name" value="REDOX-CYCLING DRUG-SENSING TRANSCRIPTIONAL ACTIVATOR SOXR"/>
    <property type="match status" value="1"/>
</dbReference>
<name>A0A0C1M5S5_LEVBR</name>
<dbReference type="Gene3D" id="1.10.1660.10">
    <property type="match status" value="1"/>
</dbReference>
<organism evidence="1 2">
    <name type="scientific">Levilactobacillus brevis</name>
    <name type="common">Lactobacillus brevis</name>
    <dbReference type="NCBI Taxonomy" id="1580"/>
    <lineage>
        <taxon>Bacteria</taxon>
        <taxon>Bacillati</taxon>
        <taxon>Bacillota</taxon>
        <taxon>Bacilli</taxon>
        <taxon>Lactobacillales</taxon>
        <taxon>Lactobacillaceae</taxon>
        <taxon>Levilactobacillus</taxon>
    </lineage>
</organism>
<dbReference type="EMBL" id="JAERKF010000009">
    <property type="protein sequence ID" value="MBS1010771.1"/>
    <property type="molecule type" value="Genomic_DNA"/>
</dbReference>
<dbReference type="OrthoDB" id="9811174at2"/>
<dbReference type="RefSeq" id="WP_051345715.1">
    <property type="nucleotide sequence ID" value="NZ_CAKMAP010000004.1"/>
</dbReference>
<dbReference type="Proteomes" id="UP000676478">
    <property type="component" value="Unassembled WGS sequence"/>
</dbReference>
<dbReference type="SUPFAM" id="SSF46955">
    <property type="entry name" value="Putative DNA-binding domain"/>
    <property type="match status" value="1"/>
</dbReference>
<evidence type="ECO:0000313" key="1">
    <source>
        <dbReference type="EMBL" id="MBS1010771.1"/>
    </source>
</evidence>